<dbReference type="EMBL" id="PDNW01000003">
    <property type="protein sequence ID" value="PLC51106.1"/>
    <property type="molecule type" value="Genomic_DNA"/>
</dbReference>
<name>A0A2N4U7W2_9BURK</name>
<keyword evidence="2" id="KW-1185">Reference proteome</keyword>
<sequence length="61" mass="6946">MDERDVVALYPLNASHFPLEPAVPSIKNKQDVHNRTENRHGVSGYLDDKEVARQIYDALVL</sequence>
<comment type="caution">
    <text evidence="1">The sequence shown here is derived from an EMBL/GenBank/DDBJ whole genome shotgun (WGS) entry which is preliminary data.</text>
</comment>
<reference evidence="1 2" key="1">
    <citation type="submission" date="2017-10" db="EMBL/GenBank/DDBJ databases">
        <title>Two draft genome sequences of Pusillimonas sp. strains isolated from a nitrate- and radionuclide-contaminated groundwater in Russia.</title>
        <authorList>
            <person name="Grouzdev D.S."/>
            <person name="Tourova T.P."/>
            <person name="Goeva M.A."/>
            <person name="Babich T.L."/>
            <person name="Sokolova D.S."/>
            <person name="Abdullin R."/>
            <person name="Poltaraus A.B."/>
            <person name="Toshchakov S.V."/>
            <person name="Nazina T.N."/>
        </authorList>
    </citation>
    <scope>NUCLEOTIDE SEQUENCE [LARGE SCALE GENOMIC DNA]</scope>
    <source>
        <strain evidence="1 2">JR1/69-3-13</strain>
    </source>
</reference>
<dbReference type="Proteomes" id="UP000234190">
    <property type="component" value="Unassembled WGS sequence"/>
</dbReference>
<evidence type="ECO:0000313" key="2">
    <source>
        <dbReference type="Proteomes" id="UP000234190"/>
    </source>
</evidence>
<dbReference type="AlphaFoldDB" id="A0A2N4U7W2"/>
<accession>A0A2N4U7W2</accession>
<protein>
    <submittedName>
        <fullName evidence="1">Uncharacterized protein</fullName>
    </submittedName>
</protein>
<proteinExistence type="predicted"/>
<organism evidence="1 2">
    <name type="scientific">Pollutimonas subterranea</name>
    <dbReference type="NCBI Taxonomy" id="2045210"/>
    <lineage>
        <taxon>Bacteria</taxon>
        <taxon>Pseudomonadati</taxon>
        <taxon>Pseudomonadota</taxon>
        <taxon>Betaproteobacteria</taxon>
        <taxon>Burkholderiales</taxon>
        <taxon>Alcaligenaceae</taxon>
        <taxon>Pollutimonas</taxon>
    </lineage>
</organism>
<evidence type="ECO:0000313" key="1">
    <source>
        <dbReference type="EMBL" id="PLC51106.1"/>
    </source>
</evidence>
<gene>
    <name evidence="1" type="ORF">CR159_05815</name>
</gene>